<protein>
    <submittedName>
        <fullName evidence="2">Uncharacterized protein</fullName>
    </submittedName>
</protein>
<proteinExistence type="predicted"/>
<dbReference type="EMBL" id="RQTK01000314">
    <property type="protein sequence ID" value="RUS81935.1"/>
    <property type="molecule type" value="Genomic_DNA"/>
</dbReference>
<gene>
    <name evidence="2" type="ORF">EGW08_010321</name>
</gene>
<evidence type="ECO:0000313" key="3">
    <source>
        <dbReference type="Proteomes" id="UP000271974"/>
    </source>
</evidence>
<accession>A0A3S1BJ09</accession>
<comment type="caution">
    <text evidence="2">The sequence shown here is derived from an EMBL/GenBank/DDBJ whole genome shotgun (WGS) entry which is preliminary data.</text>
</comment>
<evidence type="ECO:0000256" key="1">
    <source>
        <dbReference type="SAM" id="MobiDB-lite"/>
    </source>
</evidence>
<feature type="region of interest" description="Disordered" evidence="1">
    <location>
        <begin position="146"/>
        <end position="180"/>
    </location>
</feature>
<reference evidence="2 3" key="1">
    <citation type="submission" date="2019-01" db="EMBL/GenBank/DDBJ databases">
        <title>A draft genome assembly of the solar-powered sea slug Elysia chlorotica.</title>
        <authorList>
            <person name="Cai H."/>
            <person name="Li Q."/>
            <person name="Fang X."/>
            <person name="Li J."/>
            <person name="Curtis N.E."/>
            <person name="Altenburger A."/>
            <person name="Shibata T."/>
            <person name="Feng M."/>
            <person name="Maeda T."/>
            <person name="Schwartz J.A."/>
            <person name="Shigenobu S."/>
            <person name="Lundholm N."/>
            <person name="Nishiyama T."/>
            <person name="Yang H."/>
            <person name="Hasebe M."/>
            <person name="Li S."/>
            <person name="Pierce S.K."/>
            <person name="Wang J."/>
        </authorList>
    </citation>
    <scope>NUCLEOTIDE SEQUENCE [LARGE SCALE GENOMIC DNA]</scope>
    <source>
        <strain evidence="2">EC2010</strain>
        <tissue evidence="2">Whole organism of an adult</tissue>
    </source>
</reference>
<evidence type="ECO:0000313" key="2">
    <source>
        <dbReference type="EMBL" id="RUS81935.1"/>
    </source>
</evidence>
<feature type="compositionally biased region" description="Basic and acidic residues" evidence="1">
    <location>
        <begin position="146"/>
        <end position="158"/>
    </location>
</feature>
<organism evidence="2 3">
    <name type="scientific">Elysia chlorotica</name>
    <name type="common">Eastern emerald elysia</name>
    <name type="synonym">Sea slug</name>
    <dbReference type="NCBI Taxonomy" id="188477"/>
    <lineage>
        <taxon>Eukaryota</taxon>
        <taxon>Metazoa</taxon>
        <taxon>Spiralia</taxon>
        <taxon>Lophotrochozoa</taxon>
        <taxon>Mollusca</taxon>
        <taxon>Gastropoda</taxon>
        <taxon>Heterobranchia</taxon>
        <taxon>Euthyneura</taxon>
        <taxon>Panpulmonata</taxon>
        <taxon>Sacoglossa</taxon>
        <taxon>Placobranchoidea</taxon>
        <taxon>Plakobranchidae</taxon>
        <taxon>Elysia</taxon>
    </lineage>
</organism>
<keyword evidence="3" id="KW-1185">Reference proteome</keyword>
<sequence length="180" mass="18393">MLADPPSDSLAAWRAVVGVVGQTVDIAGDLARADLEVGVSATLELHAPVLEVVVVFAGQAGDGGVGWAQVERPGVEVVGPTAPLAGGVRVAVVFRPAAREVPAPVGSVGAKVAVYRAEELALWALEVHGGVPVILVVDVAVRPGRLDGEGRGSQEHERGRRHGGLLANSGKWGDGGQEWS</sequence>
<dbReference type="AlphaFoldDB" id="A0A3S1BJ09"/>
<dbReference type="Proteomes" id="UP000271974">
    <property type="component" value="Unassembled WGS sequence"/>
</dbReference>
<name>A0A3S1BJ09_ELYCH</name>